<dbReference type="AlphaFoldDB" id="A0A9R0CWH9"/>
<keyword evidence="3" id="KW-1185">Reference proteome</keyword>
<feature type="compositionally biased region" description="Polar residues" evidence="2">
    <location>
        <begin position="154"/>
        <end position="164"/>
    </location>
</feature>
<protein>
    <submittedName>
        <fullName evidence="4">Myosin-3 isoform X1</fullName>
    </submittedName>
</protein>
<dbReference type="PANTHER" id="PTHR23159:SF31">
    <property type="entry name" value="CENTROSOME-ASSOCIATED PROTEIN CEP250 ISOFORM X1"/>
    <property type="match status" value="1"/>
</dbReference>
<dbReference type="GeneID" id="118263540"/>
<evidence type="ECO:0000256" key="1">
    <source>
        <dbReference type="SAM" id="Coils"/>
    </source>
</evidence>
<dbReference type="PANTHER" id="PTHR23159">
    <property type="entry name" value="CENTROSOMAL PROTEIN 2"/>
    <property type="match status" value="1"/>
</dbReference>
<feature type="region of interest" description="Disordered" evidence="2">
    <location>
        <begin position="148"/>
        <end position="269"/>
    </location>
</feature>
<feature type="compositionally biased region" description="Low complexity" evidence="2">
    <location>
        <begin position="24"/>
        <end position="42"/>
    </location>
</feature>
<feature type="compositionally biased region" description="Polar residues" evidence="2">
    <location>
        <begin position="76"/>
        <end position="91"/>
    </location>
</feature>
<dbReference type="RefSeq" id="XP_035431478.2">
    <property type="nucleotide sequence ID" value="XM_035575585.2"/>
</dbReference>
<feature type="region of interest" description="Disordered" evidence="2">
    <location>
        <begin position="1"/>
        <end position="91"/>
    </location>
</feature>
<proteinExistence type="predicted"/>
<accession>A0A9R0CWH9</accession>
<feature type="compositionally biased region" description="Low complexity" evidence="2">
    <location>
        <begin position="234"/>
        <end position="251"/>
    </location>
</feature>
<evidence type="ECO:0000256" key="2">
    <source>
        <dbReference type="SAM" id="MobiDB-lite"/>
    </source>
</evidence>
<feature type="region of interest" description="Disordered" evidence="2">
    <location>
        <begin position="954"/>
        <end position="987"/>
    </location>
</feature>
<sequence length="1012" mass="114461">MTTAAKSQKDKPFGTTPRLMPRPTAASAARAARNATNRNLSLPTQRQSPTRNPNCTKGRTSLIQRAIKSDSKTDVKQTNGGLDSEPLENQNVTVSGIPSATKVLPPVEAEPSYIIENTPITIIEETSEDQTVYDGSVANLQDINENCPLEIKNNDGNPHDVQQQRMDDSSESQLSLSRKNVLPESRSRPHTPALNNRPQTPRSLQSSRPQTPRMPSRPTTPAHPVQRHCSSTSRPNTPQRLPTPTRPKTPTLNVPPSSRAASICSPSRNFKDDDDIKSAFLAKQRQFQRMKKELDIKQQAVLELFDNLRGLRERMTQEGVSGCGEGLQLQELVVFNVADWTSDEIAQLCRDALASATNDGAIELLNTTLPIDECALAELDSNVTNVPTYFADLCLQAFTARQEIIDWVKELIERSESGNDEVLQRIARYNAQGLELCESLRDLKSRADDAVNTVTNLSKKACRERSALVAVGESLVREIARLRQDLETRSAAIMELQETTRNEADRNCSSEEMRRELEEEKAAKVATKEKLAATEVQLRQARVRITKMDRQLREAEASIASLTGTVKALEDQSRQREVQLEARARKLKESLKTGEVTSSQLAQQRDSLQTEIQDLKLQIETVTAQNKTTIHDLTNQLKEFKTNLEEQRKVTQKEIELKEAAEAALLESQNNIEELKAKITELENSRPDPDLPTEREIDLWSELHAIKDILRVTEDEVTACKREKVRFLETLTKITESDNKVGMQQKLAAELLSKEEILGKMQIQIRDLTKNIKLNEQKVIQYEKYVRDLQAHNRAVANCQEAPNGISYQDLQQEIMNLRMGLLEAVHRNEELSELLVQKEQQLEQQDKTSRAQARVIKVREELINMLKNKETEQSRELAALQQDLEHRMKIVDEVNKQIAAKAEEIQELFATLENKQQQIHRLEKIVLALEEQQRRAQAQRTRHEEKIAALEHELAASGNRRERANLKPPAKHGNNGKPKQTPALQGGSFGSVRDVFRLLMTIMMIYLLQKY</sequence>
<feature type="compositionally biased region" description="Basic and acidic residues" evidence="2">
    <location>
        <begin position="954"/>
        <end position="966"/>
    </location>
</feature>
<dbReference type="Proteomes" id="UP000829999">
    <property type="component" value="Chromosome 27"/>
</dbReference>
<gene>
    <name evidence="4" type="primary">LOC118263540</name>
</gene>
<feature type="compositionally biased region" description="Polar residues" evidence="2">
    <location>
        <begin position="43"/>
        <end position="63"/>
    </location>
</feature>
<name>A0A9R0CWH9_SPOFR</name>
<organism evidence="3 4">
    <name type="scientific">Spodoptera frugiperda</name>
    <name type="common">Fall armyworm</name>
    <dbReference type="NCBI Taxonomy" id="7108"/>
    <lineage>
        <taxon>Eukaryota</taxon>
        <taxon>Metazoa</taxon>
        <taxon>Ecdysozoa</taxon>
        <taxon>Arthropoda</taxon>
        <taxon>Hexapoda</taxon>
        <taxon>Insecta</taxon>
        <taxon>Pterygota</taxon>
        <taxon>Neoptera</taxon>
        <taxon>Endopterygota</taxon>
        <taxon>Lepidoptera</taxon>
        <taxon>Glossata</taxon>
        <taxon>Ditrysia</taxon>
        <taxon>Noctuoidea</taxon>
        <taxon>Noctuidae</taxon>
        <taxon>Amphipyrinae</taxon>
        <taxon>Spodoptera</taxon>
    </lineage>
</organism>
<feature type="compositionally biased region" description="Polar residues" evidence="2">
    <location>
        <begin position="193"/>
        <end position="210"/>
    </location>
</feature>
<evidence type="ECO:0000313" key="3">
    <source>
        <dbReference type="Proteomes" id="UP000829999"/>
    </source>
</evidence>
<dbReference type="OrthoDB" id="8197438at2759"/>
<feature type="coiled-coil region" evidence="1">
    <location>
        <begin position="440"/>
        <end position="572"/>
    </location>
</feature>
<keyword evidence="1" id="KW-0175">Coiled coil</keyword>
<feature type="coiled-coil region" evidence="1">
    <location>
        <begin position="598"/>
        <end position="685"/>
    </location>
</feature>
<reference evidence="4" key="1">
    <citation type="submission" date="2025-08" db="UniProtKB">
        <authorList>
            <consortium name="RefSeq"/>
        </authorList>
    </citation>
    <scope>IDENTIFICATION</scope>
    <source>
        <tissue evidence="4">Whole larval tissue</tissue>
    </source>
</reference>
<feature type="compositionally biased region" description="Polar residues" evidence="2">
    <location>
        <begin position="252"/>
        <end position="268"/>
    </location>
</feature>
<evidence type="ECO:0000313" key="4">
    <source>
        <dbReference type="RefSeq" id="XP_035431478.2"/>
    </source>
</evidence>